<feature type="region of interest" description="Disordered" evidence="1">
    <location>
        <begin position="14"/>
        <end position="40"/>
    </location>
</feature>
<proteinExistence type="predicted"/>
<organism evidence="2 3">
    <name type="scientific">Popillia japonica</name>
    <name type="common">Japanese beetle</name>
    <dbReference type="NCBI Taxonomy" id="7064"/>
    <lineage>
        <taxon>Eukaryota</taxon>
        <taxon>Metazoa</taxon>
        <taxon>Ecdysozoa</taxon>
        <taxon>Arthropoda</taxon>
        <taxon>Hexapoda</taxon>
        <taxon>Insecta</taxon>
        <taxon>Pterygota</taxon>
        <taxon>Neoptera</taxon>
        <taxon>Endopterygota</taxon>
        <taxon>Coleoptera</taxon>
        <taxon>Polyphaga</taxon>
        <taxon>Scarabaeiformia</taxon>
        <taxon>Scarabaeidae</taxon>
        <taxon>Rutelinae</taxon>
        <taxon>Popillia</taxon>
    </lineage>
</organism>
<evidence type="ECO:0000313" key="2">
    <source>
        <dbReference type="EMBL" id="KAK9736555.1"/>
    </source>
</evidence>
<evidence type="ECO:0000256" key="1">
    <source>
        <dbReference type="SAM" id="MobiDB-lite"/>
    </source>
</evidence>
<comment type="caution">
    <text evidence="2">The sequence shown here is derived from an EMBL/GenBank/DDBJ whole genome shotgun (WGS) entry which is preliminary data.</text>
</comment>
<accession>A0AAW1LRQ1</accession>
<sequence>MKLLDKLLSDEYEPFADNTSSDEYVPTEDKNSGKQCQPVHESDNVIETIEDVIRRIMDGYTTENEDTTTIDDNSTLTTLIFSEDRAGINEEIVESFIVS</sequence>
<gene>
    <name evidence="2" type="ORF">QE152_g12415</name>
</gene>
<dbReference type="AlphaFoldDB" id="A0AAW1LRQ1"/>
<dbReference type="Proteomes" id="UP001458880">
    <property type="component" value="Unassembled WGS sequence"/>
</dbReference>
<keyword evidence="3" id="KW-1185">Reference proteome</keyword>
<dbReference type="EMBL" id="JASPKY010000112">
    <property type="protein sequence ID" value="KAK9736555.1"/>
    <property type="molecule type" value="Genomic_DNA"/>
</dbReference>
<reference evidence="2 3" key="1">
    <citation type="journal article" date="2024" name="BMC Genomics">
        <title>De novo assembly and annotation of Popillia japonica's genome with initial clues to its potential as an invasive pest.</title>
        <authorList>
            <person name="Cucini C."/>
            <person name="Boschi S."/>
            <person name="Funari R."/>
            <person name="Cardaioli E."/>
            <person name="Iannotti N."/>
            <person name="Marturano G."/>
            <person name="Paoli F."/>
            <person name="Bruttini M."/>
            <person name="Carapelli A."/>
            <person name="Frati F."/>
            <person name="Nardi F."/>
        </authorList>
    </citation>
    <scope>NUCLEOTIDE SEQUENCE [LARGE SCALE GENOMIC DNA]</scope>
    <source>
        <strain evidence="2">DMR45628</strain>
    </source>
</reference>
<name>A0AAW1LRQ1_POPJA</name>
<evidence type="ECO:0000313" key="3">
    <source>
        <dbReference type="Proteomes" id="UP001458880"/>
    </source>
</evidence>
<protein>
    <submittedName>
        <fullName evidence="2">Uncharacterized protein</fullName>
    </submittedName>
</protein>